<evidence type="ECO:0000256" key="1">
    <source>
        <dbReference type="ARBA" id="ARBA00004651"/>
    </source>
</evidence>
<dbReference type="PANTHER" id="PTHR30250:SF11">
    <property type="entry name" value="O-ANTIGEN TRANSPORTER-RELATED"/>
    <property type="match status" value="1"/>
</dbReference>
<feature type="transmembrane region" description="Helical" evidence="6">
    <location>
        <begin position="103"/>
        <end position="122"/>
    </location>
</feature>
<evidence type="ECO:0000256" key="5">
    <source>
        <dbReference type="ARBA" id="ARBA00023136"/>
    </source>
</evidence>
<keyword evidence="4 6" id="KW-1133">Transmembrane helix</keyword>
<dbReference type="GO" id="GO:0005886">
    <property type="term" value="C:plasma membrane"/>
    <property type="evidence" value="ECO:0007669"/>
    <property type="project" value="UniProtKB-SubCell"/>
</dbReference>
<evidence type="ECO:0008006" key="9">
    <source>
        <dbReference type="Google" id="ProtNLM"/>
    </source>
</evidence>
<dbReference type="Proteomes" id="UP000176445">
    <property type="component" value="Unassembled WGS sequence"/>
</dbReference>
<evidence type="ECO:0000313" key="7">
    <source>
        <dbReference type="EMBL" id="OGG50603.1"/>
    </source>
</evidence>
<dbReference type="AlphaFoldDB" id="A0A1F6CN05"/>
<reference evidence="7 8" key="1">
    <citation type="journal article" date="2016" name="Nat. Commun.">
        <title>Thousands of microbial genomes shed light on interconnected biogeochemical processes in an aquifer system.</title>
        <authorList>
            <person name="Anantharaman K."/>
            <person name="Brown C.T."/>
            <person name="Hug L.A."/>
            <person name="Sharon I."/>
            <person name="Castelle C.J."/>
            <person name="Probst A.J."/>
            <person name="Thomas B.C."/>
            <person name="Singh A."/>
            <person name="Wilkins M.J."/>
            <person name="Karaoz U."/>
            <person name="Brodie E.L."/>
            <person name="Williams K.H."/>
            <person name="Hubbard S.S."/>
            <person name="Banfield J.F."/>
        </authorList>
    </citation>
    <scope>NUCLEOTIDE SEQUENCE [LARGE SCALE GENOMIC DNA]</scope>
</reference>
<comment type="caution">
    <text evidence="7">The sequence shown here is derived from an EMBL/GenBank/DDBJ whole genome shotgun (WGS) entry which is preliminary data.</text>
</comment>
<protein>
    <recommendedName>
        <fullName evidence="9">Polysaccharide biosynthesis protein C-terminal domain-containing protein</fullName>
    </recommendedName>
</protein>
<sequence length="414" mass="45201">LLAEKATPLLRWMEKYTKTDMLYLAKGGFWLMLGQGILVVSGLVLSVAFANLLPKDVYGTYQFVMSGSVIISALTLIGLSSAVMRATARGDQGALRAGVRTMLRWSGGIVFSGAALALYYYINGNSTLALSFLIVGCFSPLLGAYGLTKPFLIGAQRFRESALMGFWRRFMPVAALLATVYVSDDPVTIVFVYFASNALSAWLQYRLIVSRFDLPLSEDENIARYGKHLSFLSIVSTLAGQLDKVLIWTTLGAAPLAAYTLAQLPIGQIQNAFKLLLSLSFPKLSKSDLATLQETLPHKVRLFLLGTVLIAGAYAFAAPHLFGVLFPLYPESVLLSQVLALTLLSKPRSLYGQALTAHQKKKEQYIISLGSSAVKVIALLTLIPLYGLWGAVYALLIENVFSNILIRYLFSVAK</sequence>
<feature type="transmembrane region" description="Helical" evidence="6">
    <location>
        <begin position="21"/>
        <end position="49"/>
    </location>
</feature>
<feature type="transmembrane region" description="Helical" evidence="6">
    <location>
        <begin position="61"/>
        <end position="83"/>
    </location>
</feature>
<name>A0A1F6CN05_9BACT</name>
<feature type="non-terminal residue" evidence="7">
    <location>
        <position position="1"/>
    </location>
</feature>
<accession>A0A1F6CN05</accession>
<dbReference type="PANTHER" id="PTHR30250">
    <property type="entry name" value="PST FAMILY PREDICTED COLANIC ACID TRANSPORTER"/>
    <property type="match status" value="1"/>
</dbReference>
<keyword evidence="3 6" id="KW-0812">Transmembrane</keyword>
<organism evidence="7 8">
    <name type="scientific">Candidatus Kaiserbacteria bacterium RIFCSPHIGHO2_01_FULL_54_36b</name>
    <dbReference type="NCBI Taxonomy" id="1798483"/>
    <lineage>
        <taxon>Bacteria</taxon>
        <taxon>Candidatus Kaiseribacteriota</taxon>
    </lineage>
</organism>
<evidence type="ECO:0000313" key="8">
    <source>
        <dbReference type="Proteomes" id="UP000176445"/>
    </source>
</evidence>
<gene>
    <name evidence="7" type="ORF">A2704_05030</name>
</gene>
<evidence type="ECO:0000256" key="4">
    <source>
        <dbReference type="ARBA" id="ARBA00022989"/>
    </source>
</evidence>
<evidence type="ECO:0000256" key="2">
    <source>
        <dbReference type="ARBA" id="ARBA00022475"/>
    </source>
</evidence>
<proteinExistence type="predicted"/>
<dbReference type="Pfam" id="PF01943">
    <property type="entry name" value="Polysacc_synt"/>
    <property type="match status" value="1"/>
</dbReference>
<dbReference type="InterPro" id="IPR050833">
    <property type="entry name" value="Poly_Biosynth_Transport"/>
</dbReference>
<keyword evidence="2" id="KW-1003">Cell membrane</keyword>
<feature type="transmembrane region" description="Helical" evidence="6">
    <location>
        <begin position="302"/>
        <end position="322"/>
    </location>
</feature>
<evidence type="ECO:0000256" key="3">
    <source>
        <dbReference type="ARBA" id="ARBA00022692"/>
    </source>
</evidence>
<comment type="subcellular location">
    <subcellularLocation>
        <location evidence="1">Cell membrane</location>
        <topology evidence="1">Multi-pass membrane protein</topology>
    </subcellularLocation>
</comment>
<evidence type="ECO:0000256" key="6">
    <source>
        <dbReference type="SAM" id="Phobius"/>
    </source>
</evidence>
<dbReference type="EMBL" id="MFKW01000047">
    <property type="protein sequence ID" value="OGG50603.1"/>
    <property type="molecule type" value="Genomic_DNA"/>
</dbReference>
<dbReference type="InterPro" id="IPR002797">
    <property type="entry name" value="Polysacc_synth"/>
</dbReference>
<feature type="transmembrane region" description="Helical" evidence="6">
    <location>
        <begin position="128"/>
        <end position="145"/>
    </location>
</feature>
<keyword evidence="5 6" id="KW-0472">Membrane</keyword>